<sequence length="50" mass="5848">MMCFLKCYELHQFGTCLKTCLRTTSPCRKSCIKRKWTSISSPKARPQVCF</sequence>
<reference evidence="2" key="1">
    <citation type="journal article" date="2020" name="Nat. Commun.">
        <title>Genome sequence of the cluster root forming white lupin.</title>
        <authorList>
            <person name="Hufnagel B."/>
            <person name="Marques A."/>
            <person name="Soriano A."/>
            <person name="Marques L."/>
            <person name="Divol F."/>
            <person name="Doumas P."/>
            <person name="Sallet E."/>
            <person name="Mancinotti D."/>
            <person name="Carrere S."/>
            <person name="Marande W."/>
            <person name="Arribat S."/>
            <person name="Keller J."/>
            <person name="Huneau C."/>
            <person name="Blein T."/>
            <person name="Aime D."/>
            <person name="Laguerre M."/>
            <person name="Taylor J."/>
            <person name="Schubert V."/>
            <person name="Nelson M."/>
            <person name="Geu-Flores F."/>
            <person name="Crespi M."/>
            <person name="Gallardo-Guerrero K."/>
            <person name="Delaux P.-M."/>
            <person name="Salse J."/>
            <person name="Berges H."/>
            <person name="Guyot R."/>
            <person name="Gouzy J."/>
            <person name="Peret B."/>
        </authorList>
    </citation>
    <scope>NUCLEOTIDE SEQUENCE [LARGE SCALE GENOMIC DNA]</scope>
    <source>
        <strain evidence="2">cv. Amiga</strain>
    </source>
</reference>
<evidence type="ECO:0000313" key="2">
    <source>
        <dbReference type="Proteomes" id="UP000447434"/>
    </source>
</evidence>
<name>A0A6A4P7I1_LUPAL</name>
<dbReference type="Proteomes" id="UP000447434">
    <property type="component" value="Chromosome 16"/>
</dbReference>
<accession>A0A6A4P7I1</accession>
<gene>
    <name evidence="1" type="ORF">Lalb_Chr16g0390361</name>
</gene>
<proteinExistence type="predicted"/>
<keyword evidence="2" id="KW-1185">Reference proteome</keyword>
<evidence type="ECO:0000313" key="1">
    <source>
        <dbReference type="EMBL" id="KAE9597792.1"/>
    </source>
</evidence>
<dbReference type="AlphaFoldDB" id="A0A6A4P7I1"/>
<dbReference type="EMBL" id="WOCE01000016">
    <property type="protein sequence ID" value="KAE9597792.1"/>
    <property type="molecule type" value="Genomic_DNA"/>
</dbReference>
<protein>
    <submittedName>
        <fullName evidence="1">Uncharacterized protein</fullName>
    </submittedName>
</protein>
<organism evidence="1 2">
    <name type="scientific">Lupinus albus</name>
    <name type="common">White lupine</name>
    <name type="synonym">Lupinus termis</name>
    <dbReference type="NCBI Taxonomy" id="3870"/>
    <lineage>
        <taxon>Eukaryota</taxon>
        <taxon>Viridiplantae</taxon>
        <taxon>Streptophyta</taxon>
        <taxon>Embryophyta</taxon>
        <taxon>Tracheophyta</taxon>
        <taxon>Spermatophyta</taxon>
        <taxon>Magnoliopsida</taxon>
        <taxon>eudicotyledons</taxon>
        <taxon>Gunneridae</taxon>
        <taxon>Pentapetalae</taxon>
        <taxon>rosids</taxon>
        <taxon>fabids</taxon>
        <taxon>Fabales</taxon>
        <taxon>Fabaceae</taxon>
        <taxon>Papilionoideae</taxon>
        <taxon>50 kb inversion clade</taxon>
        <taxon>genistoids sensu lato</taxon>
        <taxon>core genistoids</taxon>
        <taxon>Genisteae</taxon>
        <taxon>Lupinus</taxon>
    </lineage>
</organism>
<comment type="caution">
    <text evidence="1">The sequence shown here is derived from an EMBL/GenBank/DDBJ whole genome shotgun (WGS) entry which is preliminary data.</text>
</comment>